<proteinExistence type="predicted"/>
<evidence type="ECO:0000313" key="2">
    <source>
        <dbReference type="Proteomes" id="UP000283383"/>
    </source>
</evidence>
<evidence type="ECO:0000313" key="1">
    <source>
        <dbReference type="EMBL" id="RKF76009.1"/>
    </source>
</evidence>
<accession>A0A420IN73</accession>
<dbReference type="EMBL" id="MCBQ01008161">
    <property type="protein sequence ID" value="RKF76009.1"/>
    <property type="molecule type" value="Genomic_DNA"/>
</dbReference>
<keyword evidence="2" id="KW-1185">Reference proteome</keyword>
<protein>
    <submittedName>
        <fullName evidence="1">Uncharacterized protein</fullName>
    </submittedName>
</protein>
<reference evidence="1 2" key="1">
    <citation type="journal article" date="2018" name="BMC Genomics">
        <title>Comparative genome analyses reveal sequence features reflecting distinct modes of host-adaptation between dicot and monocot powdery mildew.</title>
        <authorList>
            <person name="Wu Y."/>
            <person name="Ma X."/>
            <person name="Pan Z."/>
            <person name="Kale S.D."/>
            <person name="Song Y."/>
            <person name="King H."/>
            <person name="Zhang Q."/>
            <person name="Presley C."/>
            <person name="Deng X."/>
            <person name="Wei C.I."/>
            <person name="Xiao S."/>
        </authorList>
    </citation>
    <scope>NUCLEOTIDE SEQUENCE [LARGE SCALE GENOMIC DNA]</scope>
    <source>
        <strain evidence="1">UMSG3</strain>
    </source>
</reference>
<name>A0A420IN73_9PEZI</name>
<dbReference type="Proteomes" id="UP000283383">
    <property type="component" value="Unassembled WGS sequence"/>
</dbReference>
<sequence>MFERIRRTVFEEALMSTVAKKKIWGKCLNAVRVSLNSQATTSQGGGRLFQMSESEGCKAPVGGNFVTA</sequence>
<gene>
    <name evidence="1" type="ORF">GcM3_081004c</name>
</gene>
<dbReference type="AlphaFoldDB" id="A0A420IN73"/>
<comment type="caution">
    <text evidence="1">The sequence shown here is derived from an EMBL/GenBank/DDBJ whole genome shotgun (WGS) entry which is preliminary data.</text>
</comment>
<organism evidence="1 2">
    <name type="scientific">Golovinomyces cichoracearum</name>
    <dbReference type="NCBI Taxonomy" id="62708"/>
    <lineage>
        <taxon>Eukaryota</taxon>
        <taxon>Fungi</taxon>
        <taxon>Dikarya</taxon>
        <taxon>Ascomycota</taxon>
        <taxon>Pezizomycotina</taxon>
        <taxon>Leotiomycetes</taxon>
        <taxon>Erysiphales</taxon>
        <taxon>Erysiphaceae</taxon>
        <taxon>Golovinomyces</taxon>
    </lineage>
</organism>